<proteinExistence type="predicted"/>
<dbReference type="PROSITE" id="PS50020">
    <property type="entry name" value="WW_DOMAIN_2"/>
    <property type="match status" value="1"/>
</dbReference>
<evidence type="ECO:0000313" key="3">
    <source>
        <dbReference type="EMBL" id="CAJ1387113.1"/>
    </source>
</evidence>
<dbReference type="SMART" id="SM00456">
    <property type="entry name" value="WW"/>
    <property type="match status" value="1"/>
</dbReference>
<dbReference type="Pfam" id="PF00397">
    <property type="entry name" value="WW"/>
    <property type="match status" value="1"/>
</dbReference>
<organism evidence="3 4">
    <name type="scientific">Effrenium voratum</name>
    <dbReference type="NCBI Taxonomy" id="2562239"/>
    <lineage>
        <taxon>Eukaryota</taxon>
        <taxon>Sar</taxon>
        <taxon>Alveolata</taxon>
        <taxon>Dinophyceae</taxon>
        <taxon>Suessiales</taxon>
        <taxon>Symbiodiniaceae</taxon>
        <taxon>Effrenium</taxon>
    </lineage>
</organism>
<feature type="region of interest" description="Disordered" evidence="1">
    <location>
        <begin position="132"/>
        <end position="159"/>
    </location>
</feature>
<feature type="domain" description="WW" evidence="2">
    <location>
        <begin position="106"/>
        <end position="136"/>
    </location>
</feature>
<dbReference type="SUPFAM" id="SSF51045">
    <property type="entry name" value="WW domain"/>
    <property type="match status" value="1"/>
</dbReference>
<feature type="compositionally biased region" description="Gly residues" evidence="1">
    <location>
        <begin position="38"/>
        <end position="53"/>
    </location>
</feature>
<dbReference type="CDD" id="cd00201">
    <property type="entry name" value="WW"/>
    <property type="match status" value="1"/>
</dbReference>
<dbReference type="EMBL" id="CAUJNA010001458">
    <property type="protein sequence ID" value="CAJ1387113.1"/>
    <property type="molecule type" value="Genomic_DNA"/>
</dbReference>
<accession>A0AA36IGZ6</accession>
<gene>
    <name evidence="3" type="ORF">EVOR1521_LOCUS13248</name>
</gene>
<feature type="compositionally biased region" description="Pro residues" evidence="1">
    <location>
        <begin position="136"/>
        <end position="157"/>
    </location>
</feature>
<feature type="region of interest" description="Disordered" evidence="1">
    <location>
        <begin position="1"/>
        <end position="57"/>
    </location>
</feature>
<name>A0AA36IGZ6_9DINO</name>
<evidence type="ECO:0000259" key="2">
    <source>
        <dbReference type="PROSITE" id="PS50020"/>
    </source>
</evidence>
<dbReference type="Gene3D" id="2.20.70.10">
    <property type="match status" value="1"/>
</dbReference>
<feature type="region of interest" description="Disordered" evidence="1">
    <location>
        <begin position="221"/>
        <end position="261"/>
    </location>
</feature>
<feature type="region of interest" description="Disordered" evidence="1">
    <location>
        <begin position="83"/>
        <end position="106"/>
    </location>
</feature>
<evidence type="ECO:0000313" key="4">
    <source>
        <dbReference type="Proteomes" id="UP001178507"/>
    </source>
</evidence>
<dbReference type="AlphaFoldDB" id="A0AA36IGZ6"/>
<evidence type="ECO:0000256" key="1">
    <source>
        <dbReference type="SAM" id="MobiDB-lite"/>
    </source>
</evidence>
<feature type="compositionally biased region" description="Basic and acidic residues" evidence="1">
    <location>
        <begin position="221"/>
        <end position="235"/>
    </location>
</feature>
<protein>
    <recommendedName>
        <fullName evidence="2">WW domain-containing protein</fullName>
    </recommendedName>
</protein>
<dbReference type="InterPro" id="IPR036020">
    <property type="entry name" value="WW_dom_sf"/>
</dbReference>
<reference evidence="3" key="1">
    <citation type="submission" date="2023-08" db="EMBL/GenBank/DDBJ databases">
        <authorList>
            <person name="Chen Y."/>
            <person name="Shah S."/>
            <person name="Dougan E. K."/>
            <person name="Thang M."/>
            <person name="Chan C."/>
        </authorList>
    </citation>
    <scope>NUCLEOTIDE SEQUENCE</scope>
</reference>
<feature type="compositionally biased region" description="Basic residues" evidence="1">
    <location>
        <begin position="247"/>
        <end position="261"/>
    </location>
</feature>
<dbReference type="Proteomes" id="UP001178507">
    <property type="component" value="Unassembled WGS sequence"/>
</dbReference>
<comment type="caution">
    <text evidence="3">The sequence shown here is derived from an EMBL/GenBank/DDBJ whole genome shotgun (WGS) entry which is preliminary data.</text>
</comment>
<sequence>MRAAQDAMDRAPYSDGFANLVELPEASAPPPPPPALSGGSGGGSGGGRGGGMGMMPVPEAMEAAPTVDVQKAVIQHMVEAAKRKRVEAEGPSKPAPKAPTPVAEGSPWLVCTDPKSGAMYYYNKDTKVSAWERPAPAAPDPSNAPPPPAKAPPPPARPGCVGQWQEVLPEESMWANHAEMEAAREREQRQAAPELFEDEITVNPLADMKYEVEGWKGHVADEDLEKHEKQIEQKRSLTAGSASFPVNKKRASGIRKKREED</sequence>
<dbReference type="InterPro" id="IPR001202">
    <property type="entry name" value="WW_dom"/>
</dbReference>
<keyword evidence="4" id="KW-1185">Reference proteome</keyword>